<evidence type="ECO:0000259" key="6">
    <source>
        <dbReference type="Pfam" id="PF08281"/>
    </source>
</evidence>
<dbReference type="InterPro" id="IPR039425">
    <property type="entry name" value="RNA_pol_sigma-70-like"/>
</dbReference>
<evidence type="ECO:0000256" key="4">
    <source>
        <dbReference type="ARBA" id="ARBA00023163"/>
    </source>
</evidence>
<dbReference type="InterPro" id="IPR007627">
    <property type="entry name" value="RNA_pol_sigma70_r2"/>
</dbReference>
<dbReference type="NCBIfam" id="TIGR02985">
    <property type="entry name" value="Sig70_bacteroi1"/>
    <property type="match status" value="1"/>
</dbReference>
<dbReference type="Gene3D" id="1.10.10.10">
    <property type="entry name" value="Winged helix-like DNA-binding domain superfamily/Winged helix DNA-binding domain"/>
    <property type="match status" value="1"/>
</dbReference>
<dbReference type="GO" id="GO:0016987">
    <property type="term" value="F:sigma factor activity"/>
    <property type="evidence" value="ECO:0007669"/>
    <property type="project" value="UniProtKB-KW"/>
</dbReference>
<evidence type="ECO:0000313" key="7">
    <source>
        <dbReference type="EMBL" id="MBD2701926.1"/>
    </source>
</evidence>
<proteinExistence type="inferred from homology"/>
<keyword evidence="2" id="KW-0805">Transcription regulation</keyword>
<comment type="similarity">
    <text evidence="1">Belongs to the sigma-70 factor family. ECF subfamily.</text>
</comment>
<dbReference type="InterPro" id="IPR013324">
    <property type="entry name" value="RNA_pol_sigma_r3/r4-like"/>
</dbReference>
<evidence type="ECO:0000256" key="3">
    <source>
        <dbReference type="ARBA" id="ARBA00023082"/>
    </source>
</evidence>
<dbReference type="InterPro" id="IPR013249">
    <property type="entry name" value="RNA_pol_sigma70_r4_t2"/>
</dbReference>
<dbReference type="Proteomes" id="UP000598820">
    <property type="component" value="Unassembled WGS sequence"/>
</dbReference>
<dbReference type="GO" id="GO:0006352">
    <property type="term" value="P:DNA-templated transcription initiation"/>
    <property type="evidence" value="ECO:0007669"/>
    <property type="project" value="InterPro"/>
</dbReference>
<dbReference type="SUPFAM" id="SSF88946">
    <property type="entry name" value="Sigma2 domain of RNA polymerase sigma factors"/>
    <property type="match status" value="1"/>
</dbReference>
<keyword evidence="8" id="KW-1185">Reference proteome</keyword>
<organism evidence="7 8">
    <name type="scientific">Spirosoma profusum</name>
    <dbReference type="NCBI Taxonomy" id="2771354"/>
    <lineage>
        <taxon>Bacteria</taxon>
        <taxon>Pseudomonadati</taxon>
        <taxon>Bacteroidota</taxon>
        <taxon>Cytophagia</taxon>
        <taxon>Cytophagales</taxon>
        <taxon>Cytophagaceae</taxon>
        <taxon>Spirosoma</taxon>
    </lineage>
</organism>
<accession>A0A926XXL9</accession>
<evidence type="ECO:0000256" key="2">
    <source>
        <dbReference type="ARBA" id="ARBA00023015"/>
    </source>
</evidence>
<protein>
    <submittedName>
        <fullName evidence="7">RNA polymerase sigma-70 factor</fullName>
    </submittedName>
</protein>
<dbReference type="SUPFAM" id="SSF88659">
    <property type="entry name" value="Sigma3 and sigma4 domains of RNA polymerase sigma factors"/>
    <property type="match status" value="1"/>
</dbReference>
<dbReference type="InterPro" id="IPR036388">
    <property type="entry name" value="WH-like_DNA-bd_sf"/>
</dbReference>
<keyword evidence="4" id="KW-0804">Transcription</keyword>
<dbReference type="InterPro" id="IPR014284">
    <property type="entry name" value="RNA_pol_sigma-70_dom"/>
</dbReference>
<feature type="domain" description="RNA polymerase sigma factor 70 region 4 type 2" evidence="6">
    <location>
        <begin position="134"/>
        <end position="184"/>
    </location>
</feature>
<dbReference type="AlphaFoldDB" id="A0A926XXL9"/>
<name>A0A926XXL9_9BACT</name>
<gene>
    <name evidence="7" type="ORF">IC229_14855</name>
</gene>
<sequence length="227" mass="26319">MIALHTPSIYTTQLVPPIEQDVIAAIRAGSERDFEAVFRQHYASLCRYARQLLPDADDAEEEVQAMFLALWEKRNGLIITVSLKSYLFRAVHNRCLNRLKHAAVRNEHREYVEYRGEVMADSPAQALIGDELANQLQRAIQKLPEQCRLAFTLSRFEELTYNEIAERLGISIKTVENQIGKALRILRTELSDYLPVILIMNNVEWIMDNVNRLLPLFFILHFSFFIN</sequence>
<dbReference type="PANTHER" id="PTHR43133">
    <property type="entry name" value="RNA POLYMERASE ECF-TYPE SIGMA FACTO"/>
    <property type="match status" value="1"/>
</dbReference>
<evidence type="ECO:0000259" key="5">
    <source>
        <dbReference type="Pfam" id="PF04542"/>
    </source>
</evidence>
<feature type="domain" description="RNA polymerase sigma-70 region 2" evidence="5">
    <location>
        <begin position="38"/>
        <end position="102"/>
    </location>
</feature>
<evidence type="ECO:0000313" key="8">
    <source>
        <dbReference type="Proteomes" id="UP000598820"/>
    </source>
</evidence>
<dbReference type="GO" id="GO:0003677">
    <property type="term" value="F:DNA binding"/>
    <property type="evidence" value="ECO:0007669"/>
    <property type="project" value="InterPro"/>
</dbReference>
<dbReference type="PANTHER" id="PTHR43133:SF46">
    <property type="entry name" value="RNA POLYMERASE SIGMA-70 FACTOR ECF SUBFAMILY"/>
    <property type="match status" value="1"/>
</dbReference>
<keyword evidence="3" id="KW-0731">Sigma factor</keyword>
<reference evidence="7" key="1">
    <citation type="submission" date="2020-09" db="EMBL/GenBank/DDBJ databases">
        <authorList>
            <person name="Kim M.K."/>
        </authorList>
    </citation>
    <scope>NUCLEOTIDE SEQUENCE</scope>
    <source>
        <strain evidence="7">BT702</strain>
    </source>
</reference>
<dbReference type="Pfam" id="PF04542">
    <property type="entry name" value="Sigma70_r2"/>
    <property type="match status" value="1"/>
</dbReference>
<evidence type="ECO:0000256" key="1">
    <source>
        <dbReference type="ARBA" id="ARBA00010641"/>
    </source>
</evidence>
<dbReference type="Gene3D" id="1.10.1740.10">
    <property type="match status" value="1"/>
</dbReference>
<dbReference type="EMBL" id="JACWZY010000011">
    <property type="protein sequence ID" value="MBD2701926.1"/>
    <property type="molecule type" value="Genomic_DNA"/>
</dbReference>
<dbReference type="CDD" id="cd06171">
    <property type="entry name" value="Sigma70_r4"/>
    <property type="match status" value="1"/>
</dbReference>
<comment type="caution">
    <text evidence="7">The sequence shown here is derived from an EMBL/GenBank/DDBJ whole genome shotgun (WGS) entry which is preliminary data.</text>
</comment>
<dbReference type="Pfam" id="PF08281">
    <property type="entry name" value="Sigma70_r4_2"/>
    <property type="match status" value="1"/>
</dbReference>
<dbReference type="NCBIfam" id="TIGR02937">
    <property type="entry name" value="sigma70-ECF"/>
    <property type="match status" value="1"/>
</dbReference>
<dbReference type="InterPro" id="IPR014327">
    <property type="entry name" value="RNA_pol_sigma70_bacteroid"/>
</dbReference>
<dbReference type="InterPro" id="IPR013325">
    <property type="entry name" value="RNA_pol_sigma_r2"/>
</dbReference>